<feature type="signal peptide" evidence="1">
    <location>
        <begin position="1"/>
        <end position="23"/>
    </location>
</feature>
<comment type="caution">
    <text evidence="2">The sequence shown here is derived from an EMBL/GenBank/DDBJ whole genome shotgun (WGS) entry which is preliminary data.</text>
</comment>
<reference evidence="2" key="1">
    <citation type="submission" date="2021-05" db="EMBL/GenBank/DDBJ databases">
        <title>The genome of the haptophyte Pavlova lutheri (Diacronema luteri, Pavlovales) - a model for lipid biosynthesis in eukaryotic algae.</title>
        <authorList>
            <person name="Hulatt C.J."/>
            <person name="Posewitz M.C."/>
        </authorList>
    </citation>
    <scope>NUCLEOTIDE SEQUENCE</scope>
    <source>
        <strain evidence="2">NIVA-4/92</strain>
    </source>
</reference>
<dbReference type="Pfam" id="PF05721">
    <property type="entry name" value="PhyH"/>
    <property type="match status" value="1"/>
</dbReference>
<dbReference type="InterPro" id="IPR051961">
    <property type="entry name" value="Fungal_Metabolite_Diox"/>
</dbReference>
<dbReference type="SUPFAM" id="SSF51197">
    <property type="entry name" value="Clavaminate synthase-like"/>
    <property type="match status" value="1"/>
</dbReference>
<keyword evidence="1" id="KW-0732">Signal</keyword>
<organism evidence="2 3">
    <name type="scientific">Diacronema lutheri</name>
    <name type="common">Unicellular marine alga</name>
    <name type="synonym">Monochrysis lutheri</name>
    <dbReference type="NCBI Taxonomy" id="2081491"/>
    <lineage>
        <taxon>Eukaryota</taxon>
        <taxon>Haptista</taxon>
        <taxon>Haptophyta</taxon>
        <taxon>Pavlovophyceae</taxon>
        <taxon>Pavlovales</taxon>
        <taxon>Pavlovaceae</taxon>
        <taxon>Diacronema</taxon>
    </lineage>
</organism>
<dbReference type="InterPro" id="IPR008775">
    <property type="entry name" value="Phytyl_CoA_dOase-like"/>
</dbReference>
<dbReference type="AlphaFoldDB" id="A0A8J6C0A4"/>
<dbReference type="Proteomes" id="UP000751190">
    <property type="component" value="Unassembled WGS sequence"/>
</dbReference>
<dbReference type="Gene3D" id="2.60.120.620">
    <property type="entry name" value="q2cbj1_9rhob like domain"/>
    <property type="match status" value="1"/>
</dbReference>
<dbReference type="PANTHER" id="PTHR37563">
    <property type="entry name" value="PHYTANOYL-COA DIOXYGENASE FAMILY PROTEIN (AFU_ORTHOLOGUE AFUA_2G03330)"/>
    <property type="match status" value="1"/>
</dbReference>
<evidence type="ECO:0000313" key="3">
    <source>
        <dbReference type="Proteomes" id="UP000751190"/>
    </source>
</evidence>
<gene>
    <name evidence="2" type="ORF">KFE25_013223</name>
</gene>
<evidence type="ECO:0000256" key="1">
    <source>
        <dbReference type="SAM" id="SignalP"/>
    </source>
</evidence>
<evidence type="ECO:0000313" key="2">
    <source>
        <dbReference type="EMBL" id="KAG8457717.1"/>
    </source>
</evidence>
<keyword evidence="3" id="KW-1185">Reference proteome</keyword>
<dbReference type="PANTHER" id="PTHR37563:SF2">
    <property type="entry name" value="PHYTANOYL-COA DIOXYGENASE FAMILY PROTEIN (AFU_ORTHOLOGUE AFUA_2G03330)"/>
    <property type="match status" value="1"/>
</dbReference>
<dbReference type="EMBL" id="JAGTXO010000064">
    <property type="protein sequence ID" value="KAG8457717.1"/>
    <property type="molecule type" value="Genomic_DNA"/>
</dbReference>
<feature type="chain" id="PRO_5035273183" description="Phytanoyl-CoA dioxygenase" evidence="1">
    <location>
        <begin position="24"/>
        <end position="337"/>
    </location>
</feature>
<evidence type="ECO:0008006" key="4">
    <source>
        <dbReference type="Google" id="ProtNLM"/>
    </source>
</evidence>
<dbReference type="OMA" id="TNNAQAH"/>
<dbReference type="OrthoDB" id="513607at2759"/>
<proteinExistence type="predicted"/>
<accession>A0A8J6C0A4</accession>
<sequence>MAAFRVARVVVGLSLAVATRGAAVRPAGPLQRAMEAMAAANAEALAVREERELIGVRTGGVGALVRTSLDGLARTEGELGGYMARQGCIGVSRVLSQPTADTLLAYINAEVETAKADVDRGDVPFGARFGGVNCRGPGTYGFRQDLFLPASAPPVRAALGEAFRALAPLLRATVGPDGAIHEVSSLVADPGAPRQCVHADTIVLPCAQFPTAKMAPLFTFFVALQDVEEGMGHTVFLPRTHTADAHALWNVPQKQKEAFISLHAAVQSNLRLGDAAVFDSRLLHCGRANTSAKRRVLFYFTLSSQPDWPLPDGLHGSNSIREEDWRRWRVRDFCPDL</sequence>
<protein>
    <recommendedName>
        <fullName evidence="4">Phytanoyl-CoA dioxygenase</fullName>
    </recommendedName>
</protein>
<name>A0A8J6C0A4_DIALT</name>